<accession>A0A4R6SIL4</accession>
<organism evidence="4 5">
    <name type="scientific">Labedaea rhizosphaerae</name>
    <dbReference type="NCBI Taxonomy" id="598644"/>
    <lineage>
        <taxon>Bacteria</taxon>
        <taxon>Bacillati</taxon>
        <taxon>Actinomycetota</taxon>
        <taxon>Actinomycetes</taxon>
        <taxon>Pseudonocardiales</taxon>
        <taxon>Pseudonocardiaceae</taxon>
        <taxon>Labedaea</taxon>
    </lineage>
</organism>
<evidence type="ECO:0000313" key="4">
    <source>
        <dbReference type="EMBL" id="TDQ01513.1"/>
    </source>
</evidence>
<evidence type="ECO:0000313" key="5">
    <source>
        <dbReference type="Proteomes" id="UP000295444"/>
    </source>
</evidence>
<dbReference type="InterPro" id="IPR048304">
    <property type="entry name" value="UbiD_Rift_dom"/>
</dbReference>
<dbReference type="Proteomes" id="UP000295444">
    <property type="component" value="Unassembled WGS sequence"/>
</dbReference>
<feature type="domain" description="3-octaprenyl-4-hydroxybenzoate carboxy-lyase-like C-terminal" evidence="3">
    <location>
        <begin position="316"/>
        <end position="444"/>
    </location>
</feature>
<dbReference type="Pfam" id="PF20695">
    <property type="entry name" value="UbiD_N"/>
    <property type="match status" value="1"/>
</dbReference>
<dbReference type="Gene3D" id="3.40.1670.10">
    <property type="entry name" value="UbiD C-terminal domain-like"/>
    <property type="match status" value="1"/>
</dbReference>
<reference evidence="4 5" key="1">
    <citation type="submission" date="2019-03" db="EMBL/GenBank/DDBJ databases">
        <title>Genomic Encyclopedia of Type Strains, Phase IV (KMG-IV): sequencing the most valuable type-strain genomes for metagenomic binning, comparative biology and taxonomic classification.</title>
        <authorList>
            <person name="Goeker M."/>
        </authorList>
    </citation>
    <scope>NUCLEOTIDE SEQUENCE [LARGE SCALE GENOMIC DNA]</scope>
    <source>
        <strain evidence="4 5">DSM 45361</strain>
    </source>
</reference>
<gene>
    <name evidence="4" type="ORF">EV186_1021382</name>
</gene>
<dbReference type="EMBL" id="SNXZ01000002">
    <property type="protein sequence ID" value="TDQ01513.1"/>
    <property type="molecule type" value="Genomic_DNA"/>
</dbReference>
<dbReference type="InterPro" id="IPR002830">
    <property type="entry name" value="UbiD"/>
</dbReference>
<evidence type="ECO:0000259" key="3">
    <source>
        <dbReference type="Pfam" id="PF20696"/>
    </source>
</evidence>
<dbReference type="InterPro" id="IPR049381">
    <property type="entry name" value="UbiD-like_C"/>
</dbReference>
<dbReference type="SUPFAM" id="SSF50475">
    <property type="entry name" value="FMN-binding split barrel"/>
    <property type="match status" value="1"/>
</dbReference>
<name>A0A4R6SIL4_LABRH</name>
<evidence type="ECO:0000259" key="2">
    <source>
        <dbReference type="Pfam" id="PF20695"/>
    </source>
</evidence>
<proteinExistence type="predicted"/>
<dbReference type="AlphaFoldDB" id="A0A4R6SIL4"/>
<dbReference type="RefSeq" id="WP_133850086.1">
    <property type="nucleotide sequence ID" value="NZ_SNXZ01000002.1"/>
</dbReference>
<dbReference type="Pfam" id="PF20696">
    <property type="entry name" value="UbiD_C"/>
    <property type="match status" value="1"/>
</dbReference>
<sequence length="477" mass="51739">MTADLRAWLDEAAAAGELQDVRGASWDLEIGALSQVNYRRSAPKALLFDEVPGYAAGLRVLSGSVSNPRLLGAVLGMGWDQTDDSLMTALATAPGEWAERAPEFAAVTVEDGPLLSTVVSKPDIDLLSFPVPRWHEGDGGRYIGTGCAVVTRDHDTGRINLGAYRMQVQDDGRTATVNIEQGKHGAQHLRRWFEAEGRAPIAVTLGMHPAYLVAAGIEVPAHVSEYDYVGAMLGSPVRVVAGEVTGLPLPFDAEIALEGWVRPGDTRPEGPFGEWTGYYSGSRDPIITIDVERVYHRPDPILLGAPPGKPPHDYSYMRTVMKSAIITDTLRKTGLQGLRGVWAHEAGGGRSLLIVSIEQRYPGHARQAAYLASQLPNAAYMNRFTVVVDHDVNPRDLTEVVWAMCGRCDPQSDIEVMKRTWGSRVDPLTPPGALPFNSRAVIDACRPYERIADFPAVAESSTELVASVSKRWPEVAG</sequence>
<dbReference type="NCBIfam" id="TIGR00148">
    <property type="entry name" value="UbiD family decarboxylase"/>
    <property type="match status" value="1"/>
</dbReference>
<dbReference type="Pfam" id="PF01977">
    <property type="entry name" value="UbiD"/>
    <property type="match status" value="1"/>
</dbReference>
<feature type="domain" description="3-octaprenyl-4-hydroxybenzoate carboxy-lyase-like N-terminal" evidence="2">
    <location>
        <begin position="12"/>
        <end position="89"/>
    </location>
</feature>
<dbReference type="GO" id="GO:0016831">
    <property type="term" value="F:carboxy-lyase activity"/>
    <property type="evidence" value="ECO:0007669"/>
    <property type="project" value="InterPro"/>
</dbReference>
<dbReference type="OrthoDB" id="9809841at2"/>
<protein>
    <submittedName>
        <fullName evidence="4">UbiD family decarboxylase</fullName>
    </submittedName>
</protein>
<dbReference type="GO" id="GO:0005737">
    <property type="term" value="C:cytoplasm"/>
    <property type="evidence" value="ECO:0007669"/>
    <property type="project" value="TreeGrafter"/>
</dbReference>
<dbReference type="PANTHER" id="PTHR30108:SF17">
    <property type="entry name" value="FERULIC ACID DECARBOXYLASE 1"/>
    <property type="match status" value="1"/>
</dbReference>
<comment type="caution">
    <text evidence="4">The sequence shown here is derived from an EMBL/GenBank/DDBJ whole genome shotgun (WGS) entry which is preliminary data.</text>
</comment>
<feature type="domain" description="3-octaprenyl-4-hydroxybenzoate carboxy-lyase-like Rift-related" evidence="1">
    <location>
        <begin position="110"/>
        <end position="310"/>
    </location>
</feature>
<dbReference type="PANTHER" id="PTHR30108">
    <property type="entry name" value="3-OCTAPRENYL-4-HYDROXYBENZOATE CARBOXY-LYASE-RELATED"/>
    <property type="match status" value="1"/>
</dbReference>
<dbReference type="InterPro" id="IPR049383">
    <property type="entry name" value="UbiD-like_N"/>
</dbReference>
<keyword evidence="5" id="KW-1185">Reference proteome</keyword>
<dbReference type="SUPFAM" id="SSF143968">
    <property type="entry name" value="UbiD C-terminal domain-like"/>
    <property type="match status" value="1"/>
</dbReference>
<evidence type="ECO:0000259" key="1">
    <source>
        <dbReference type="Pfam" id="PF01977"/>
    </source>
</evidence>